<feature type="region of interest" description="Disordered" evidence="1">
    <location>
        <begin position="61"/>
        <end position="88"/>
    </location>
</feature>
<proteinExistence type="predicted"/>
<protein>
    <submittedName>
        <fullName evidence="2">Uncharacterized protein</fullName>
    </submittedName>
</protein>
<feature type="region of interest" description="Disordered" evidence="1">
    <location>
        <begin position="1"/>
        <end position="23"/>
    </location>
</feature>
<organism evidence="2">
    <name type="scientific">Harvfovirus sp</name>
    <dbReference type="NCBI Taxonomy" id="2487768"/>
    <lineage>
        <taxon>Viruses</taxon>
        <taxon>Varidnaviria</taxon>
        <taxon>Bamfordvirae</taxon>
        <taxon>Nucleocytoviricota</taxon>
        <taxon>Megaviricetes</taxon>
        <taxon>Imitervirales</taxon>
        <taxon>Mimiviridae</taxon>
        <taxon>Klosneuvirinae</taxon>
    </lineage>
</organism>
<feature type="compositionally biased region" description="Polar residues" evidence="1">
    <location>
        <begin position="8"/>
        <end position="17"/>
    </location>
</feature>
<dbReference type="EMBL" id="MK072258">
    <property type="protein sequence ID" value="AYV81104.1"/>
    <property type="molecule type" value="Genomic_DNA"/>
</dbReference>
<accession>A0A3G5A3Q3</accession>
<reference evidence="2" key="1">
    <citation type="submission" date="2018-10" db="EMBL/GenBank/DDBJ databases">
        <title>Hidden diversity of soil giant viruses.</title>
        <authorList>
            <person name="Schulz F."/>
            <person name="Alteio L."/>
            <person name="Goudeau D."/>
            <person name="Ryan E.M."/>
            <person name="Malmstrom R.R."/>
            <person name="Blanchard J."/>
            <person name="Woyke T."/>
        </authorList>
    </citation>
    <scope>NUCLEOTIDE SEQUENCE</scope>
    <source>
        <strain evidence="2">HAV1</strain>
    </source>
</reference>
<evidence type="ECO:0000313" key="2">
    <source>
        <dbReference type="EMBL" id="AYV81104.1"/>
    </source>
</evidence>
<gene>
    <name evidence="2" type="ORF">Harvfovirus16_15</name>
</gene>
<sequence length="231" mass="26225">MSKKNKQSNESGSLPTSSEKEKKCNDCANYVKPSRRKERAAVLVPSVLNIIQPPKNCERFERSTRNDFQRVDDEDDSERNQEFDNSDNPFNLFGNCGGGFPCQPSQFGQNPCQPQQACQPCQPQQGCQPCNKSPPQQPSHNNRETYYLRLSCDPLCEIRVVNPKKSVSVHVLTDRLVQNKMTDDGFINNQYDGSVVLYPGAFISFIPIYDDNDRCAYWGIYGCGFESSDRR</sequence>
<name>A0A3G5A3Q3_9VIRU</name>
<feature type="compositionally biased region" description="Basic and acidic residues" evidence="1">
    <location>
        <begin position="61"/>
        <end position="71"/>
    </location>
</feature>
<evidence type="ECO:0000256" key="1">
    <source>
        <dbReference type="SAM" id="MobiDB-lite"/>
    </source>
</evidence>